<dbReference type="EMBL" id="CP114767">
    <property type="protein sequence ID" value="WBA42977.1"/>
    <property type="molecule type" value="Genomic_DNA"/>
</dbReference>
<dbReference type="Proteomes" id="UP001211005">
    <property type="component" value="Chromosome"/>
</dbReference>
<protein>
    <submittedName>
        <fullName evidence="1">Uncharacterized protein</fullName>
    </submittedName>
</protein>
<evidence type="ECO:0000313" key="2">
    <source>
        <dbReference type="Proteomes" id="UP001211005"/>
    </source>
</evidence>
<gene>
    <name evidence="1" type="ORF">O3303_05285</name>
</gene>
<proteinExistence type="predicted"/>
<accession>A0ABY7LRD5</accession>
<reference evidence="1 2" key="1">
    <citation type="submission" date="2022-12" db="EMBL/GenBank/DDBJ databases">
        <title>Hymenobacter canadensis sp. nov. isolated from lake water of the Cambridge Bay, Canada.</title>
        <authorList>
            <person name="Kim W.H."/>
            <person name="Lee Y.M."/>
        </authorList>
    </citation>
    <scope>NUCLEOTIDE SEQUENCE [LARGE SCALE GENOMIC DNA]</scope>
    <source>
        <strain evidence="1 2">PAMC 29467</strain>
    </source>
</reference>
<sequence>MSEQLLMPASAQPKLPSSTAVERIYAASIEEADGTGPGLNGLSPADKLLNQQMEAAYALLLNYHTFEQAWPLLQKQFGISRATCYRRLADAQNLMGDLKKVKKQGARAMLITHTQMMLQLCLTQRPPDVRGALAAGKFLAVLQGLNRADTAEDANSGGGATNYVINVSYQGARGPKSRSIDITKLDDVSDADYELLQGAVSENVFSVEAMEVMLAETRGEEAPGHGS</sequence>
<organism evidence="1 2">
    <name type="scientific">Hymenobacter canadensis</name>
    <dbReference type="NCBI Taxonomy" id="2999067"/>
    <lineage>
        <taxon>Bacteria</taxon>
        <taxon>Pseudomonadati</taxon>
        <taxon>Bacteroidota</taxon>
        <taxon>Cytophagia</taxon>
        <taxon>Cytophagales</taxon>
        <taxon>Hymenobacteraceae</taxon>
        <taxon>Hymenobacter</taxon>
    </lineage>
</organism>
<name>A0ABY7LRD5_9BACT</name>
<keyword evidence="2" id="KW-1185">Reference proteome</keyword>
<evidence type="ECO:0000313" key="1">
    <source>
        <dbReference type="EMBL" id="WBA42977.1"/>
    </source>
</evidence>
<dbReference type="RefSeq" id="WP_269561024.1">
    <property type="nucleotide sequence ID" value="NZ_CP114767.1"/>
</dbReference>